<evidence type="ECO:0000313" key="3">
    <source>
        <dbReference type="Proteomes" id="UP000219621"/>
    </source>
</evidence>
<name>A0A286GWK2_9PROT</name>
<evidence type="ECO:0000256" key="1">
    <source>
        <dbReference type="SAM" id="MobiDB-lite"/>
    </source>
</evidence>
<reference evidence="2 3" key="1">
    <citation type="submission" date="2017-09" db="EMBL/GenBank/DDBJ databases">
        <authorList>
            <person name="Ehlers B."/>
            <person name="Leendertz F.H."/>
        </authorList>
    </citation>
    <scope>NUCLEOTIDE SEQUENCE [LARGE SCALE GENOMIC DNA]</scope>
    <source>
        <strain evidence="2 3">USBA 140</strain>
    </source>
</reference>
<feature type="region of interest" description="Disordered" evidence="1">
    <location>
        <begin position="17"/>
        <end position="59"/>
    </location>
</feature>
<evidence type="ECO:0000313" key="2">
    <source>
        <dbReference type="EMBL" id="SOD99862.1"/>
    </source>
</evidence>
<feature type="compositionally biased region" description="Pro residues" evidence="1">
    <location>
        <begin position="50"/>
        <end position="59"/>
    </location>
</feature>
<protein>
    <submittedName>
        <fullName evidence="2">Uncharacterized protein</fullName>
    </submittedName>
</protein>
<keyword evidence="3" id="KW-1185">Reference proteome</keyword>
<proteinExistence type="predicted"/>
<sequence length="59" mass="6235">MYLWRNLKPAHLLAVLSPHRGAPGKGADTRPESAPEAAPQPGETVATPRAPSPPRRGDS</sequence>
<organism evidence="2 3">
    <name type="scientific">Caenispirillum bisanense</name>
    <dbReference type="NCBI Taxonomy" id="414052"/>
    <lineage>
        <taxon>Bacteria</taxon>
        <taxon>Pseudomonadati</taxon>
        <taxon>Pseudomonadota</taxon>
        <taxon>Alphaproteobacteria</taxon>
        <taxon>Rhodospirillales</taxon>
        <taxon>Novispirillaceae</taxon>
        <taxon>Caenispirillum</taxon>
    </lineage>
</organism>
<accession>A0A286GWK2</accession>
<gene>
    <name evidence="2" type="ORF">SAMN05421508_11046</name>
</gene>
<dbReference type="Proteomes" id="UP000219621">
    <property type="component" value="Unassembled WGS sequence"/>
</dbReference>
<dbReference type="EMBL" id="OCNJ01000010">
    <property type="protein sequence ID" value="SOD99862.1"/>
    <property type="molecule type" value="Genomic_DNA"/>
</dbReference>
<dbReference type="AlphaFoldDB" id="A0A286GWK2"/>
<dbReference type="RefSeq" id="WP_097280886.1">
    <property type="nucleotide sequence ID" value="NZ_OCNJ01000010.1"/>
</dbReference>